<feature type="non-terminal residue" evidence="1">
    <location>
        <position position="123"/>
    </location>
</feature>
<keyword evidence="2" id="KW-1185">Reference proteome</keyword>
<accession>A0A9N9EVL3</accession>
<dbReference type="Proteomes" id="UP000789759">
    <property type="component" value="Unassembled WGS sequence"/>
</dbReference>
<proteinExistence type="predicted"/>
<gene>
    <name evidence="1" type="ORF">CPELLU_LOCUS11624</name>
</gene>
<dbReference type="OrthoDB" id="2305053at2759"/>
<reference evidence="1" key="1">
    <citation type="submission" date="2021-06" db="EMBL/GenBank/DDBJ databases">
        <authorList>
            <person name="Kallberg Y."/>
            <person name="Tangrot J."/>
            <person name="Rosling A."/>
        </authorList>
    </citation>
    <scope>NUCLEOTIDE SEQUENCE</scope>
    <source>
        <strain evidence="1">FL966</strain>
    </source>
</reference>
<dbReference type="AlphaFoldDB" id="A0A9N9EVL3"/>
<comment type="caution">
    <text evidence="1">The sequence shown here is derived from an EMBL/GenBank/DDBJ whole genome shotgun (WGS) entry which is preliminary data.</text>
</comment>
<evidence type="ECO:0000313" key="1">
    <source>
        <dbReference type="EMBL" id="CAG8697126.1"/>
    </source>
</evidence>
<sequence length="123" mass="14151">VVDSDDDDNLTYFGDPLLIIEWNETGLVQRNVQKNTVVNYIRTFQGCNPFPSDGRPPSDSLFYIVDTPNIHAQQIINNIIYGLQRTYLHRNIPSLGRVYTVVAERKNRFEATEIFPVFSLIAF</sequence>
<dbReference type="EMBL" id="CAJVQA010010467">
    <property type="protein sequence ID" value="CAG8697126.1"/>
    <property type="molecule type" value="Genomic_DNA"/>
</dbReference>
<evidence type="ECO:0000313" key="2">
    <source>
        <dbReference type="Proteomes" id="UP000789759"/>
    </source>
</evidence>
<protein>
    <submittedName>
        <fullName evidence="1">23180_t:CDS:1</fullName>
    </submittedName>
</protein>
<name>A0A9N9EVL3_9GLOM</name>
<organism evidence="1 2">
    <name type="scientific">Cetraspora pellucida</name>
    <dbReference type="NCBI Taxonomy" id="1433469"/>
    <lineage>
        <taxon>Eukaryota</taxon>
        <taxon>Fungi</taxon>
        <taxon>Fungi incertae sedis</taxon>
        <taxon>Mucoromycota</taxon>
        <taxon>Glomeromycotina</taxon>
        <taxon>Glomeromycetes</taxon>
        <taxon>Diversisporales</taxon>
        <taxon>Gigasporaceae</taxon>
        <taxon>Cetraspora</taxon>
    </lineage>
</organism>